<comment type="subcellular location">
    <subcellularLocation>
        <location evidence="1">Membrane</location>
        <topology evidence="1">Multi-pass membrane protein</topology>
    </subcellularLocation>
</comment>
<feature type="transmembrane region" description="Helical" evidence="7">
    <location>
        <begin position="67"/>
        <end position="88"/>
    </location>
</feature>
<dbReference type="Proteomes" id="UP001596074">
    <property type="component" value="Unassembled WGS sequence"/>
</dbReference>
<name>A0ABW1A342_9ACTN</name>
<feature type="transmembrane region" description="Helical" evidence="7">
    <location>
        <begin position="171"/>
        <end position="189"/>
    </location>
</feature>
<feature type="domain" description="EamA" evidence="8">
    <location>
        <begin position="142"/>
        <end position="271"/>
    </location>
</feature>
<evidence type="ECO:0000256" key="1">
    <source>
        <dbReference type="ARBA" id="ARBA00004141"/>
    </source>
</evidence>
<dbReference type="PANTHER" id="PTHR32322">
    <property type="entry name" value="INNER MEMBRANE TRANSPORTER"/>
    <property type="match status" value="1"/>
</dbReference>
<dbReference type="InterPro" id="IPR000620">
    <property type="entry name" value="EamA_dom"/>
</dbReference>
<keyword evidence="3 7" id="KW-0812">Transmembrane</keyword>
<evidence type="ECO:0000256" key="2">
    <source>
        <dbReference type="ARBA" id="ARBA00007362"/>
    </source>
</evidence>
<dbReference type="PANTHER" id="PTHR32322:SF2">
    <property type="entry name" value="EAMA DOMAIN-CONTAINING PROTEIN"/>
    <property type="match status" value="1"/>
</dbReference>
<feature type="region of interest" description="Disordered" evidence="6">
    <location>
        <begin position="278"/>
        <end position="307"/>
    </location>
</feature>
<sequence>MTADRRTALAPALVPIQITSLQVGAAAATHLFDRIGTWGTVSLRVILAACVLALLPARRLGRIRRAHLPGICAYAAVISGMNFCFFAAIDHLPLSIATTIELLGPLAVALLAAGSRMDAVWALLAIGGLALLTVPGALSGAGLAFAAAAAVLRGAYVLLTRRLGRDFPDRTGLVAAMVLSAVLWAPVAVTQTGGPLTEGRVLALAVVVGLFSSALPYSLDLLALRHVSAHTFGILLSLGPVISLAVGYAVLGQQPRGLQIAGIALVVVASAGAVRAGLERGEGRDGPRSRPDGRRPAEAPAPSREGR</sequence>
<feature type="transmembrane region" description="Helical" evidence="7">
    <location>
        <begin position="201"/>
        <end position="219"/>
    </location>
</feature>
<evidence type="ECO:0000259" key="8">
    <source>
        <dbReference type="Pfam" id="PF00892"/>
    </source>
</evidence>
<protein>
    <submittedName>
        <fullName evidence="9">DMT family transporter</fullName>
    </submittedName>
</protein>
<evidence type="ECO:0000256" key="4">
    <source>
        <dbReference type="ARBA" id="ARBA00022989"/>
    </source>
</evidence>
<organism evidence="9 10">
    <name type="scientific">Actinomadura rugatobispora</name>
    <dbReference type="NCBI Taxonomy" id="1994"/>
    <lineage>
        <taxon>Bacteria</taxon>
        <taxon>Bacillati</taxon>
        <taxon>Actinomycetota</taxon>
        <taxon>Actinomycetes</taxon>
        <taxon>Streptosporangiales</taxon>
        <taxon>Thermomonosporaceae</taxon>
        <taxon>Actinomadura</taxon>
    </lineage>
</organism>
<feature type="transmembrane region" description="Helical" evidence="7">
    <location>
        <begin position="231"/>
        <end position="251"/>
    </location>
</feature>
<feature type="transmembrane region" description="Helical" evidence="7">
    <location>
        <begin position="94"/>
        <end position="112"/>
    </location>
</feature>
<evidence type="ECO:0000256" key="7">
    <source>
        <dbReference type="SAM" id="Phobius"/>
    </source>
</evidence>
<accession>A0ABW1A342</accession>
<keyword evidence="5 7" id="KW-0472">Membrane</keyword>
<proteinExistence type="inferred from homology"/>
<evidence type="ECO:0000256" key="3">
    <source>
        <dbReference type="ARBA" id="ARBA00022692"/>
    </source>
</evidence>
<evidence type="ECO:0000313" key="9">
    <source>
        <dbReference type="EMBL" id="MFC5747630.1"/>
    </source>
</evidence>
<evidence type="ECO:0000313" key="10">
    <source>
        <dbReference type="Proteomes" id="UP001596074"/>
    </source>
</evidence>
<dbReference type="SUPFAM" id="SSF103481">
    <property type="entry name" value="Multidrug resistance efflux transporter EmrE"/>
    <property type="match status" value="2"/>
</dbReference>
<evidence type="ECO:0000256" key="6">
    <source>
        <dbReference type="SAM" id="MobiDB-lite"/>
    </source>
</evidence>
<feature type="transmembrane region" description="Helical" evidence="7">
    <location>
        <begin position="35"/>
        <end position="55"/>
    </location>
</feature>
<feature type="compositionally biased region" description="Basic and acidic residues" evidence="6">
    <location>
        <begin position="278"/>
        <end position="297"/>
    </location>
</feature>
<reference evidence="10" key="1">
    <citation type="journal article" date="2019" name="Int. J. Syst. Evol. Microbiol.">
        <title>The Global Catalogue of Microorganisms (GCM) 10K type strain sequencing project: providing services to taxonomists for standard genome sequencing and annotation.</title>
        <authorList>
            <consortium name="The Broad Institute Genomics Platform"/>
            <consortium name="The Broad Institute Genome Sequencing Center for Infectious Disease"/>
            <person name="Wu L."/>
            <person name="Ma J."/>
        </authorList>
    </citation>
    <scope>NUCLEOTIDE SEQUENCE [LARGE SCALE GENOMIC DNA]</scope>
    <source>
        <strain evidence="10">KCTC 42087</strain>
    </source>
</reference>
<dbReference type="InterPro" id="IPR037185">
    <property type="entry name" value="EmrE-like"/>
</dbReference>
<feature type="transmembrane region" description="Helical" evidence="7">
    <location>
        <begin position="143"/>
        <end position="159"/>
    </location>
</feature>
<evidence type="ECO:0000256" key="5">
    <source>
        <dbReference type="ARBA" id="ARBA00023136"/>
    </source>
</evidence>
<feature type="transmembrane region" description="Helical" evidence="7">
    <location>
        <begin position="119"/>
        <end position="137"/>
    </location>
</feature>
<dbReference type="InterPro" id="IPR050638">
    <property type="entry name" value="AA-Vitamin_Transporters"/>
</dbReference>
<dbReference type="EMBL" id="JBHSON010000023">
    <property type="protein sequence ID" value="MFC5747630.1"/>
    <property type="molecule type" value="Genomic_DNA"/>
</dbReference>
<comment type="similarity">
    <text evidence="2">Belongs to the EamA transporter family.</text>
</comment>
<dbReference type="RefSeq" id="WP_378283246.1">
    <property type="nucleotide sequence ID" value="NZ_JBHSON010000023.1"/>
</dbReference>
<gene>
    <name evidence="9" type="ORF">ACFPZN_18540</name>
</gene>
<keyword evidence="10" id="KW-1185">Reference proteome</keyword>
<keyword evidence="4 7" id="KW-1133">Transmembrane helix</keyword>
<dbReference type="Pfam" id="PF00892">
    <property type="entry name" value="EamA"/>
    <property type="match status" value="1"/>
</dbReference>
<feature type="transmembrane region" description="Helical" evidence="7">
    <location>
        <begin position="257"/>
        <end position="278"/>
    </location>
</feature>
<comment type="caution">
    <text evidence="9">The sequence shown here is derived from an EMBL/GenBank/DDBJ whole genome shotgun (WGS) entry which is preliminary data.</text>
</comment>